<dbReference type="Proteomes" id="UP000540412">
    <property type="component" value="Unassembled WGS sequence"/>
</dbReference>
<organism evidence="1 2">
    <name type="scientific">Nocardia transvalensis</name>
    <dbReference type="NCBI Taxonomy" id="37333"/>
    <lineage>
        <taxon>Bacteria</taxon>
        <taxon>Bacillati</taxon>
        <taxon>Actinomycetota</taxon>
        <taxon>Actinomycetes</taxon>
        <taxon>Mycobacteriales</taxon>
        <taxon>Nocardiaceae</taxon>
        <taxon>Nocardia</taxon>
    </lineage>
</organism>
<sequence>MPANTRRTEIGDLIATWRMSHHCIEIVNVHSTSHGTGPTQDVTFPPGTDLAEAREQHPHWAHLWDAIRHQFWTAHTPPHTTASPQ</sequence>
<protein>
    <submittedName>
        <fullName evidence="1">Uncharacterized protein</fullName>
    </submittedName>
</protein>
<gene>
    <name evidence="1" type="ORF">BJY24_001356</name>
</gene>
<evidence type="ECO:0000313" key="2">
    <source>
        <dbReference type="Proteomes" id="UP000540412"/>
    </source>
</evidence>
<reference evidence="1 2" key="1">
    <citation type="submission" date="2020-08" db="EMBL/GenBank/DDBJ databases">
        <title>Sequencing the genomes of 1000 actinobacteria strains.</title>
        <authorList>
            <person name="Klenk H.-P."/>
        </authorList>
    </citation>
    <scope>NUCLEOTIDE SEQUENCE [LARGE SCALE GENOMIC DNA]</scope>
    <source>
        <strain evidence="1 2">DSM 43582</strain>
    </source>
</reference>
<dbReference type="EMBL" id="JACHIT010000001">
    <property type="protein sequence ID" value="MBB5912489.1"/>
    <property type="molecule type" value="Genomic_DNA"/>
</dbReference>
<dbReference type="AlphaFoldDB" id="A0A7W9PAH6"/>
<comment type="caution">
    <text evidence="1">The sequence shown here is derived from an EMBL/GenBank/DDBJ whole genome shotgun (WGS) entry which is preliminary data.</text>
</comment>
<evidence type="ECO:0000313" key="1">
    <source>
        <dbReference type="EMBL" id="MBB5912489.1"/>
    </source>
</evidence>
<proteinExistence type="predicted"/>
<name>A0A7W9PAH6_9NOCA</name>
<accession>A0A7W9PAH6</accession>
<keyword evidence="2" id="KW-1185">Reference proteome</keyword>